<reference evidence="1" key="1">
    <citation type="submission" date="2019-08" db="EMBL/GenBank/DDBJ databases">
        <authorList>
            <person name="Kucharzyk K."/>
            <person name="Murdoch R.W."/>
            <person name="Higgins S."/>
            <person name="Loffler F."/>
        </authorList>
    </citation>
    <scope>NUCLEOTIDE SEQUENCE</scope>
</reference>
<protein>
    <submittedName>
        <fullName evidence="1">Uncharacterized protein</fullName>
    </submittedName>
</protein>
<sequence>MQCYLLEEALVDGLLQAVGVNHFWQHLAPHVGRASVVVAGHYARARSIQAGSQNVDGSAQASVRFLGPDAHVLGQRLAEGVVGLVHVDAELFQTTQLLEALVGGQFAFFLWLVKVVEVGGVGINAVGSQGFAARGEQLGSRRFFLMLALEDDLLRVRDDNVEPRAIQRVQRGTSLFEIMETQMGSQEIDVLRWHHAHQVEGLDFLERLQHRLIRCEHQCVVAIVRILRKFVGQQELIEDAGSHQNSFAGAHR</sequence>
<comment type="caution">
    <text evidence="1">The sequence shown here is derived from an EMBL/GenBank/DDBJ whole genome shotgun (WGS) entry which is preliminary data.</text>
</comment>
<organism evidence="1">
    <name type="scientific">bioreactor metagenome</name>
    <dbReference type="NCBI Taxonomy" id="1076179"/>
    <lineage>
        <taxon>unclassified sequences</taxon>
        <taxon>metagenomes</taxon>
        <taxon>ecological metagenomes</taxon>
    </lineage>
</organism>
<dbReference type="EMBL" id="VSSQ01016384">
    <property type="protein sequence ID" value="MPM57668.1"/>
    <property type="molecule type" value="Genomic_DNA"/>
</dbReference>
<gene>
    <name evidence="1" type="ORF">SDC9_104491</name>
</gene>
<dbReference type="AlphaFoldDB" id="A0A645AY33"/>
<name>A0A645AY33_9ZZZZ</name>
<accession>A0A645AY33</accession>
<evidence type="ECO:0000313" key="1">
    <source>
        <dbReference type="EMBL" id="MPM57668.1"/>
    </source>
</evidence>
<proteinExistence type="predicted"/>